<accession>A0A1A8VXF2</accession>
<keyword evidence="2" id="KW-0732">Signal</keyword>
<dbReference type="VEuPathDB" id="PlasmoDB:PocGH01_05033700"/>
<proteinExistence type="predicted"/>
<feature type="compositionally biased region" description="Low complexity" evidence="1">
    <location>
        <begin position="163"/>
        <end position="185"/>
    </location>
</feature>
<protein>
    <submittedName>
        <fullName evidence="3">Asparagine-rich protein (ARP)</fullName>
    </submittedName>
</protein>
<evidence type="ECO:0000313" key="4">
    <source>
        <dbReference type="Proteomes" id="UP000078546"/>
    </source>
</evidence>
<evidence type="ECO:0000313" key="3">
    <source>
        <dbReference type="EMBL" id="SBS83527.1"/>
    </source>
</evidence>
<sequence length="230" mass="25799">MCARKILGLFLLFSLSSVEGKGIFRKRSVFYDAPHVVNAESGNATHLNLNKLRTIEPHYSSNVKKTYDYSEKEERDLFQEEKKESFILLNSKLNEKLSEDDTEEDDDEEEEDKGVSKKGGEDNHSDEHSEEHSEDHSEDHSGDHSDEHEHDHEHEHEHDESGHQNNGNVNQTNNVNMPYNNQNPYTALPPPPPPVVPTPTSPPLPTTTSGIVGHVVSNVFTAGLKLMGVA</sequence>
<dbReference type="AlphaFoldDB" id="A0A1A8VXF2"/>
<feature type="compositionally biased region" description="Pro residues" evidence="1">
    <location>
        <begin position="187"/>
        <end position="205"/>
    </location>
</feature>
<feature type="compositionally biased region" description="Basic and acidic residues" evidence="1">
    <location>
        <begin position="113"/>
        <end position="162"/>
    </location>
</feature>
<organism evidence="3 4">
    <name type="scientific">Plasmodium ovale curtisi</name>
    <dbReference type="NCBI Taxonomy" id="864141"/>
    <lineage>
        <taxon>Eukaryota</taxon>
        <taxon>Sar</taxon>
        <taxon>Alveolata</taxon>
        <taxon>Apicomplexa</taxon>
        <taxon>Aconoidasida</taxon>
        <taxon>Haemosporida</taxon>
        <taxon>Plasmodiidae</taxon>
        <taxon>Plasmodium</taxon>
        <taxon>Plasmodium (Plasmodium)</taxon>
    </lineage>
</organism>
<feature type="compositionally biased region" description="Acidic residues" evidence="1">
    <location>
        <begin position="100"/>
        <end position="112"/>
    </location>
</feature>
<feature type="chain" id="PRO_5008380739" evidence="2">
    <location>
        <begin position="21"/>
        <end position="230"/>
    </location>
</feature>
<dbReference type="EMBL" id="FLQV01000159">
    <property type="protein sequence ID" value="SBS83527.1"/>
    <property type="molecule type" value="Genomic_DNA"/>
</dbReference>
<reference evidence="4" key="1">
    <citation type="submission" date="2016-05" db="EMBL/GenBank/DDBJ databases">
        <authorList>
            <person name="Naeem Raeece"/>
        </authorList>
    </citation>
    <scope>NUCLEOTIDE SEQUENCE [LARGE SCALE GENOMIC DNA]</scope>
</reference>
<evidence type="ECO:0000256" key="1">
    <source>
        <dbReference type="SAM" id="MobiDB-lite"/>
    </source>
</evidence>
<dbReference type="Proteomes" id="UP000078546">
    <property type="component" value="Unassembled WGS sequence"/>
</dbReference>
<gene>
    <name evidence="3" type="ORF">POVCU1_008980</name>
</gene>
<feature type="signal peptide" evidence="2">
    <location>
        <begin position="1"/>
        <end position="20"/>
    </location>
</feature>
<evidence type="ECO:0000256" key="2">
    <source>
        <dbReference type="SAM" id="SignalP"/>
    </source>
</evidence>
<name>A0A1A8VXF2_PLAOA</name>
<feature type="region of interest" description="Disordered" evidence="1">
    <location>
        <begin position="94"/>
        <end position="210"/>
    </location>
</feature>